<organism evidence="1 2">
    <name type="scientific">Araneus ventricosus</name>
    <name type="common">Orbweaver spider</name>
    <name type="synonym">Epeira ventricosa</name>
    <dbReference type="NCBI Taxonomy" id="182803"/>
    <lineage>
        <taxon>Eukaryota</taxon>
        <taxon>Metazoa</taxon>
        <taxon>Ecdysozoa</taxon>
        <taxon>Arthropoda</taxon>
        <taxon>Chelicerata</taxon>
        <taxon>Arachnida</taxon>
        <taxon>Araneae</taxon>
        <taxon>Araneomorphae</taxon>
        <taxon>Entelegynae</taxon>
        <taxon>Araneoidea</taxon>
        <taxon>Araneidae</taxon>
        <taxon>Araneus</taxon>
    </lineage>
</organism>
<evidence type="ECO:0000313" key="1">
    <source>
        <dbReference type="EMBL" id="GBN20075.1"/>
    </source>
</evidence>
<dbReference type="CDD" id="cd09276">
    <property type="entry name" value="Rnase_HI_RT_non_LTR"/>
    <property type="match status" value="1"/>
</dbReference>
<dbReference type="AlphaFoldDB" id="A0A4Y2LZ62"/>
<sequence>MNYRGFLLSISVDYRTTPTSALQVLFGLPPRPLKLQFKAGITTIARFNEPFQNSEGLLHLDVEHVQVGWVQHPSIFLHESRIALEDGGIFYPKSGIFTDGSKAASDAGAALCVSKDNPVSYQWSAKLRDPVYEAELIALLKAVEYARVNYINEDLTIFVDNKASILASINPKASNVMAKIIFANLLEAQNIYLSCIKVDSDYFGNEQADYFAKQAIEIPSNVLTLKYPISHLKRVLQKDLLTKWQKIWTDGDTGRSIYLIAPKVSFKLLHWNREEILIFLQPRSISNILSSWHPHHFAVVAKLVPHCTVLHHAYSLYHGI</sequence>
<protein>
    <submittedName>
        <fullName evidence="1">Uncharacterized protein</fullName>
    </submittedName>
</protein>
<proteinExistence type="predicted"/>
<dbReference type="GO" id="GO:0003676">
    <property type="term" value="F:nucleic acid binding"/>
    <property type="evidence" value="ECO:0007669"/>
    <property type="project" value="InterPro"/>
</dbReference>
<dbReference type="SUPFAM" id="SSF53098">
    <property type="entry name" value="Ribonuclease H-like"/>
    <property type="match status" value="1"/>
</dbReference>
<dbReference type="OrthoDB" id="6514649at2759"/>
<accession>A0A4Y2LZ62</accession>
<evidence type="ECO:0000313" key="2">
    <source>
        <dbReference type="Proteomes" id="UP000499080"/>
    </source>
</evidence>
<dbReference type="InterPro" id="IPR036397">
    <property type="entry name" value="RNaseH_sf"/>
</dbReference>
<keyword evidence="2" id="KW-1185">Reference proteome</keyword>
<dbReference type="Gene3D" id="3.30.420.10">
    <property type="entry name" value="Ribonuclease H-like superfamily/Ribonuclease H"/>
    <property type="match status" value="1"/>
</dbReference>
<dbReference type="Proteomes" id="UP000499080">
    <property type="component" value="Unassembled WGS sequence"/>
</dbReference>
<gene>
    <name evidence="1" type="ORF">AVEN_234769_1</name>
</gene>
<dbReference type="EMBL" id="BGPR01006563">
    <property type="protein sequence ID" value="GBN20075.1"/>
    <property type="molecule type" value="Genomic_DNA"/>
</dbReference>
<reference evidence="1 2" key="1">
    <citation type="journal article" date="2019" name="Sci. Rep.">
        <title>Orb-weaving spider Araneus ventricosus genome elucidates the spidroin gene catalogue.</title>
        <authorList>
            <person name="Kono N."/>
            <person name="Nakamura H."/>
            <person name="Ohtoshi R."/>
            <person name="Moran D.A.P."/>
            <person name="Shinohara A."/>
            <person name="Yoshida Y."/>
            <person name="Fujiwara M."/>
            <person name="Mori M."/>
            <person name="Tomita M."/>
            <person name="Arakawa K."/>
        </authorList>
    </citation>
    <scope>NUCLEOTIDE SEQUENCE [LARGE SCALE GENOMIC DNA]</scope>
</reference>
<comment type="caution">
    <text evidence="1">The sequence shown here is derived from an EMBL/GenBank/DDBJ whole genome shotgun (WGS) entry which is preliminary data.</text>
</comment>
<dbReference type="InterPro" id="IPR012337">
    <property type="entry name" value="RNaseH-like_sf"/>
</dbReference>
<name>A0A4Y2LZ62_ARAVE</name>